<dbReference type="GO" id="GO:0016747">
    <property type="term" value="F:acyltransferase activity, transferring groups other than amino-acyl groups"/>
    <property type="evidence" value="ECO:0007669"/>
    <property type="project" value="InterPro"/>
</dbReference>
<dbReference type="SUPFAM" id="SSF55729">
    <property type="entry name" value="Acyl-CoA N-acyltransferases (Nat)"/>
    <property type="match status" value="1"/>
</dbReference>
<dbReference type="InterPro" id="IPR016181">
    <property type="entry name" value="Acyl_CoA_acyltransferase"/>
</dbReference>
<dbReference type="PROSITE" id="PS51186">
    <property type="entry name" value="GNAT"/>
    <property type="match status" value="1"/>
</dbReference>
<organism evidence="2 3">
    <name type="scientific">Candidatus Roizmanbacteria bacterium CG10_big_fil_rev_8_21_14_0_10_39_12</name>
    <dbReference type="NCBI Taxonomy" id="1974852"/>
    <lineage>
        <taxon>Bacteria</taxon>
        <taxon>Candidatus Roizmaniibacteriota</taxon>
    </lineage>
</organism>
<evidence type="ECO:0000313" key="2">
    <source>
        <dbReference type="EMBL" id="PJE61590.1"/>
    </source>
</evidence>
<accession>A0A2M8KNV6</accession>
<protein>
    <recommendedName>
        <fullName evidence="1">N-acetyltransferase domain-containing protein</fullName>
    </recommendedName>
</protein>
<dbReference type="Pfam" id="PF13508">
    <property type="entry name" value="Acetyltransf_7"/>
    <property type="match status" value="1"/>
</dbReference>
<dbReference type="Gene3D" id="3.40.630.30">
    <property type="match status" value="1"/>
</dbReference>
<dbReference type="InterPro" id="IPR000182">
    <property type="entry name" value="GNAT_dom"/>
</dbReference>
<feature type="domain" description="N-acetyltransferase" evidence="1">
    <location>
        <begin position="5"/>
        <end position="161"/>
    </location>
</feature>
<evidence type="ECO:0000259" key="1">
    <source>
        <dbReference type="PROSITE" id="PS51186"/>
    </source>
</evidence>
<proteinExistence type="predicted"/>
<evidence type="ECO:0000313" key="3">
    <source>
        <dbReference type="Proteomes" id="UP000230222"/>
    </source>
</evidence>
<dbReference type="Proteomes" id="UP000230222">
    <property type="component" value="Unassembled WGS sequence"/>
</dbReference>
<comment type="caution">
    <text evidence="2">The sequence shown here is derived from an EMBL/GenBank/DDBJ whole genome shotgun (WGS) entry which is preliminary data.</text>
</comment>
<dbReference type="EMBL" id="PFEC01000066">
    <property type="protein sequence ID" value="PJE61590.1"/>
    <property type="molecule type" value="Genomic_DNA"/>
</dbReference>
<reference evidence="3" key="1">
    <citation type="submission" date="2017-09" db="EMBL/GenBank/DDBJ databases">
        <title>Depth-based differentiation of microbial function through sediment-hosted aquifers and enrichment of novel symbionts in the deep terrestrial subsurface.</title>
        <authorList>
            <person name="Probst A.J."/>
            <person name="Ladd B."/>
            <person name="Jarett J.K."/>
            <person name="Geller-Mcgrath D.E."/>
            <person name="Sieber C.M.K."/>
            <person name="Emerson J.B."/>
            <person name="Anantharaman K."/>
            <person name="Thomas B.C."/>
            <person name="Malmstrom R."/>
            <person name="Stieglmeier M."/>
            <person name="Klingl A."/>
            <person name="Woyke T."/>
            <person name="Ryan C.M."/>
            <person name="Banfield J.F."/>
        </authorList>
    </citation>
    <scope>NUCLEOTIDE SEQUENCE [LARGE SCALE GENOMIC DNA]</scope>
</reference>
<sequence>MNKDMPIKILLQQDVDTFYPVFTTVLKTEFPGYTPQVVQYLLNRIYTRDTLKFWVQRKEKIIIGAFENNSIVGFAVIDSPYGGVSFCRWFGILKEFQHKGFGTSLIQKWNELALDSKAHKMEVAGQPEAKVFYEKMGFDLEGLRKASYFGIDQYLFGKILAEPNSVNMTR</sequence>
<dbReference type="AlphaFoldDB" id="A0A2M8KNV6"/>
<dbReference type="CDD" id="cd04301">
    <property type="entry name" value="NAT_SF"/>
    <property type="match status" value="1"/>
</dbReference>
<gene>
    <name evidence="2" type="ORF">COU87_03765</name>
</gene>
<name>A0A2M8KNV6_9BACT</name>